<dbReference type="EMBL" id="CM046389">
    <property type="protein sequence ID" value="KAI8569414.1"/>
    <property type="molecule type" value="Genomic_DNA"/>
</dbReference>
<organism evidence="1 2">
    <name type="scientific">Rhododendron molle</name>
    <name type="common">Chinese azalea</name>
    <name type="synonym">Azalea mollis</name>
    <dbReference type="NCBI Taxonomy" id="49168"/>
    <lineage>
        <taxon>Eukaryota</taxon>
        <taxon>Viridiplantae</taxon>
        <taxon>Streptophyta</taxon>
        <taxon>Embryophyta</taxon>
        <taxon>Tracheophyta</taxon>
        <taxon>Spermatophyta</taxon>
        <taxon>Magnoliopsida</taxon>
        <taxon>eudicotyledons</taxon>
        <taxon>Gunneridae</taxon>
        <taxon>Pentapetalae</taxon>
        <taxon>asterids</taxon>
        <taxon>Ericales</taxon>
        <taxon>Ericaceae</taxon>
        <taxon>Ericoideae</taxon>
        <taxon>Rhodoreae</taxon>
        <taxon>Rhododendron</taxon>
    </lineage>
</organism>
<keyword evidence="2" id="KW-1185">Reference proteome</keyword>
<evidence type="ECO:0000313" key="2">
    <source>
        <dbReference type="Proteomes" id="UP001062846"/>
    </source>
</evidence>
<reference evidence="1" key="1">
    <citation type="submission" date="2022-02" db="EMBL/GenBank/DDBJ databases">
        <title>Plant Genome Project.</title>
        <authorList>
            <person name="Zhang R.-G."/>
        </authorList>
    </citation>
    <scope>NUCLEOTIDE SEQUENCE</scope>
    <source>
        <strain evidence="1">AT1</strain>
    </source>
</reference>
<sequence>MAGGGFVSDSGTGKAYAGKLTRNVVVTCIVASKGGFIFGYDIGISCMVQRSSQQQAFRIGTTRLRMSRHDTCTA</sequence>
<dbReference type="Proteomes" id="UP001062846">
    <property type="component" value="Chromosome 2"/>
</dbReference>
<accession>A0ACC0PW80</accession>
<name>A0ACC0PW80_RHOML</name>
<proteinExistence type="predicted"/>
<evidence type="ECO:0000313" key="1">
    <source>
        <dbReference type="EMBL" id="KAI8569414.1"/>
    </source>
</evidence>
<protein>
    <submittedName>
        <fullName evidence="1">Uncharacterized protein</fullName>
    </submittedName>
</protein>
<gene>
    <name evidence="1" type="ORF">RHMOL_Rhmol02G0277200</name>
</gene>
<comment type="caution">
    <text evidence="1">The sequence shown here is derived from an EMBL/GenBank/DDBJ whole genome shotgun (WGS) entry which is preliminary data.</text>
</comment>